<protein>
    <submittedName>
        <fullName evidence="2">Uncharacterized protein</fullName>
    </submittedName>
</protein>
<comment type="caution">
    <text evidence="2">The sequence shown here is derived from an EMBL/GenBank/DDBJ whole genome shotgun (WGS) entry which is preliminary data.</text>
</comment>
<feature type="non-terminal residue" evidence="2">
    <location>
        <position position="1"/>
    </location>
</feature>
<keyword evidence="1" id="KW-1133">Transmembrane helix</keyword>
<sequence length="153" mass="17503">PYKHLNKLPVEQFDLGLFERSLRHKSNFFRVLDRVKMALKFGFILLLAGFVGILKVQAASVAIEKDIWNSLRQADQDKRNTDVDSLDTENLSTDEDFSYEDLASDVAFPRRAVCADAFSGLCKMLGKNKQCDKGRHTRFAMRYCHGSCPEYCK</sequence>
<evidence type="ECO:0000313" key="2">
    <source>
        <dbReference type="EMBL" id="RMX61000.1"/>
    </source>
</evidence>
<evidence type="ECO:0000313" key="3">
    <source>
        <dbReference type="Proteomes" id="UP000275408"/>
    </source>
</evidence>
<gene>
    <name evidence="2" type="ORF">pdam_00014200</name>
</gene>
<dbReference type="OrthoDB" id="10339482at2759"/>
<proteinExistence type="predicted"/>
<dbReference type="EMBL" id="RCHS01000086">
    <property type="protein sequence ID" value="RMX61000.1"/>
    <property type="molecule type" value="Genomic_DNA"/>
</dbReference>
<dbReference type="Proteomes" id="UP000275408">
    <property type="component" value="Unassembled WGS sequence"/>
</dbReference>
<evidence type="ECO:0000256" key="1">
    <source>
        <dbReference type="SAM" id="Phobius"/>
    </source>
</evidence>
<keyword evidence="1" id="KW-0812">Transmembrane</keyword>
<feature type="transmembrane region" description="Helical" evidence="1">
    <location>
        <begin position="41"/>
        <end position="63"/>
    </location>
</feature>
<dbReference type="AlphaFoldDB" id="A0A3M6V545"/>
<reference evidence="2 3" key="1">
    <citation type="journal article" date="2018" name="Sci. Rep.">
        <title>Comparative analysis of the Pocillopora damicornis genome highlights role of immune system in coral evolution.</title>
        <authorList>
            <person name="Cunning R."/>
            <person name="Bay R.A."/>
            <person name="Gillette P."/>
            <person name="Baker A.C."/>
            <person name="Traylor-Knowles N."/>
        </authorList>
    </citation>
    <scope>NUCLEOTIDE SEQUENCE [LARGE SCALE GENOMIC DNA]</scope>
    <source>
        <strain evidence="2">RSMAS</strain>
        <tissue evidence="2">Whole animal</tissue>
    </source>
</reference>
<name>A0A3M6V545_POCDA</name>
<organism evidence="2 3">
    <name type="scientific">Pocillopora damicornis</name>
    <name type="common">Cauliflower coral</name>
    <name type="synonym">Millepora damicornis</name>
    <dbReference type="NCBI Taxonomy" id="46731"/>
    <lineage>
        <taxon>Eukaryota</taxon>
        <taxon>Metazoa</taxon>
        <taxon>Cnidaria</taxon>
        <taxon>Anthozoa</taxon>
        <taxon>Hexacorallia</taxon>
        <taxon>Scleractinia</taxon>
        <taxon>Astrocoeniina</taxon>
        <taxon>Pocilloporidae</taxon>
        <taxon>Pocillopora</taxon>
    </lineage>
</organism>
<accession>A0A3M6V545</accession>
<keyword evidence="3" id="KW-1185">Reference proteome</keyword>
<keyword evidence="1" id="KW-0472">Membrane</keyword>